<feature type="transmembrane region" description="Helical" evidence="6">
    <location>
        <begin position="39"/>
        <end position="56"/>
    </location>
</feature>
<dbReference type="EMBL" id="FWXD01000020">
    <property type="protein sequence ID" value="SMC28069.1"/>
    <property type="molecule type" value="Genomic_DNA"/>
</dbReference>
<dbReference type="Pfam" id="PF00892">
    <property type="entry name" value="EamA"/>
    <property type="match status" value="2"/>
</dbReference>
<evidence type="ECO:0000256" key="6">
    <source>
        <dbReference type="SAM" id="Phobius"/>
    </source>
</evidence>
<reference evidence="8 9" key="1">
    <citation type="submission" date="2017-04" db="EMBL/GenBank/DDBJ databases">
        <authorList>
            <person name="Afonso C.L."/>
            <person name="Miller P.J."/>
            <person name="Scott M.A."/>
            <person name="Spackman E."/>
            <person name="Goraichik I."/>
            <person name="Dimitrov K.M."/>
            <person name="Suarez D.L."/>
            <person name="Swayne D.E."/>
        </authorList>
    </citation>
    <scope>NUCLEOTIDE SEQUENCE [LARGE SCALE GENOMIC DNA]</scope>
    <source>
        <strain evidence="8 9">DSM 23236</strain>
    </source>
</reference>
<feature type="transmembrane region" description="Helical" evidence="6">
    <location>
        <begin position="176"/>
        <end position="196"/>
    </location>
</feature>
<dbReference type="Gene3D" id="1.10.3730.20">
    <property type="match status" value="1"/>
</dbReference>
<evidence type="ECO:0000313" key="9">
    <source>
        <dbReference type="Proteomes" id="UP000192761"/>
    </source>
</evidence>
<dbReference type="RefSeq" id="WP_084091852.1">
    <property type="nucleotide sequence ID" value="NZ_FWXD01000020.1"/>
</dbReference>
<feature type="transmembrane region" description="Helical" evidence="6">
    <location>
        <begin position="120"/>
        <end position="137"/>
    </location>
</feature>
<dbReference type="OrthoDB" id="9812547at2"/>
<dbReference type="GO" id="GO:0016020">
    <property type="term" value="C:membrane"/>
    <property type="evidence" value="ECO:0007669"/>
    <property type="project" value="UniProtKB-SubCell"/>
</dbReference>
<keyword evidence="3 6" id="KW-0812">Transmembrane</keyword>
<feature type="transmembrane region" description="Helical" evidence="6">
    <location>
        <begin position="68"/>
        <end position="86"/>
    </location>
</feature>
<protein>
    <submittedName>
        <fullName evidence="8">Permease of the drug/metabolite transporter (DMT) superfamily</fullName>
    </submittedName>
</protein>
<dbReference type="InterPro" id="IPR037185">
    <property type="entry name" value="EmrE-like"/>
</dbReference>
<dbReference type="PANTHER" id="PTHR32322:SF2">
    <property type="entry name" value="EAMA DOMAIN-CONTAINING PROTEIN"/>
    <property type="match status" value="1"/>
</dbReference>
<keyword evidence="4 6" id="KW-1133">Transmembrane helix</keyword>
<feature type="transmembrane region" description="Helical" evidence="6">
    <location>
        <begin position="263"/>
        <end position="282"/>
    </location>
</feature>
<comment type="similarity">
    <text evidence="2">Belongs to the EamA transporter family.</text>
</comment>
<evidence type="ECO:0000259" key="7">
    <source>
        <dbReference type="Pfam" id="PF00892"/>
    </source>
</evidence>
<dbReference type="InterPro" id="IPR050638">
    <property type="entry name" value="AA-Vitamin_Transporters"/>
</dbReference>
<dbReference type="STRING" id="1121001.SAMN02745857_03099"/>
<proteinExistence type="inferred from homology"/>
<gene>
    <name evidence="8" type="ORF">SAMN02745857_03099</name>
</gene>
<evidence type="ECO:0000313" key="8">
    <source>
        <dbReference type="EMBL" id="SMC28069.1"/>
    </source>
</evidence>
<dbReference type="NCBIfam" id="NF008432">
    <property type="entry name" value="PRK11272.1"/>
    <property type="match status" value="1"/>
</dbReference>
<dbReference type="AlphaFoldDB" id="A0A1W1XVT0"/>
<feature type="domain" description="EamA" evidence="7">
    <location>
        <begin position="147"/>
        <end position="279"/>
    </location>
</feature>
<keyword evidence="9" id="KW-1185">Reference proteome</keyword>
<dbReference type="InterPro" id="IPR000620">
    <property type="entry name" value="EamA_dom"/>
</dbReference>
<name>A0A1W1XVT0_9NEIS</name>
<feature type="transmembrane region" description="Helical" evidence="6">
    <location>
        <begin position="238"/>
        <end position="257"/>
    </location>
</feature>
<dbReference type="Proteomes" id="UP000192761">
    <property type="component" value="Unassembled WGS sequence"/>
</dbReference>
<organism evidence="8 9">
    <name type="scientific">Andreprevotia lacus DSM 23236</name>
    <dbReference type="NCBI Taxonomy" id="1121001"/>
    <lineage>
        <taxon>Bacteria</taxon>
        <taxon>Pseudomonadati</taxon>
        <taxon>Pseudomonadota</taxon>
        <taxon>Betaproteobacteria</taxon>
        <taxon>Neisseriales</taxon>
        <taxon>Chitinibacteraceae</taxon>
        <taxon>Andreprevotia</taxon>
    </lineage>
</organism>
<accession>A0A1W1XVT0</accession>
<comment type="subcellular location">
    <subcellularLocation>
        <location evidence="1">Membrane</location>
        <topology evidence="1">Multi-pass membrane protein</topology>
    </subcellularLocation>
</comment>
<evidence type="ECO:0000256" key="1">
    <source>
        <dbReference type="ARBA" id="ARBA00004141"/>
    </source>
</evidence>
<feature type="domain" description="EamA" evidence="7">
    <location>
        <begin position="10"/>
        <end position="135"/>
    </location>
</feature>
<dbReference type="PANTHER" id="PTHR32322">
    <property type="entry name" value="INNER MEMBRANE TRANSPORTER"/>
    <property type="match status" value="1"/>
</dbReference>
<evidence type="ECO:0000256" key="4">
    <source>
        <dbReference type="ARBA" id="ARBA00022989"/>
    </source>
</evidence>
<feature type="transmembrane region" description="Helical" evidence="6">
    <location>
        <begin position="208"/>
        <end position="231"/>
    </location>
</feature>
<feature type="transmembrane region" description="Helical" evidence="6">
    <location>
        <begin position="92"/>
        <end position="113"/>
    </location>
</feature>
<evidence type="ECO:0000256" key="3">
    <source>
        <dbReference type="ARBA" id="ARBA00022692"/>
    </source>
</evidence>
<evidence type="ECO:0000256" key="5">
    <source>
        <dbReference type="ARBA" id="ARBA00023136"/>
    </source>
</evidence>
<keyword evidence="5 6" id="KW-0472">Membrane</keyword>
<sequence length="285" mass="30399">MLRSRLLLGLATIYLVWGSTYLGIRIAVAEIPPLTMAAFRFLVAGGGMLLWLRWRGTPWPSWRQVRSAVAIGSLMLVVGNGGVSVAEVAVPSGLTALLLAVAPLFAVLFAWAFGSPPHRAEWLGVGLGLVGVALLQQDTRLAGSPWAFGLILAASLSWSFAAVWQKKLDMPSGAMSAAVQMSSAGVILLLLGRLRGEPWPHDVHWHSWAALAYLIVFGSLVAYNAFVYVLAHARPALASSYAYVNPPVAVLLGWLLAGEHLSWPMLAGMGVVLAGVILLAVAHRR</sequence>
<feature type="transmembrane region" description="Helical" evidence="6">
    <location>
        <begin position="143"/>
        <end position="164"/>
    </location>
</feature>
<evidence type="ECO:0000256" key="2">
    <source>
        <dbReference type="ARBA" id="ARBA00007362"/>
    </source>
</evidence>
<dbReference type="SUPFAM" id="SSF103481">
    <property type="entry name" value="Multidrug resistance efflux transporter EmrE"/>
    <property type="match status" value="2"/>
</dbReference>